<comment type="caution">
    <text evidence="1">The sequence shown here is derived from an EMBL/GenBank/DDBJ whole genome shotgun (WGS) entry which is preliminary data.</text>
</comment>
<dbReference type="OrthoDB" id="10392836at2759"/>
<dbReference type="EMBL" id="CAJJDN010000016">
    <property type="protein sequence ID" value="CAD8062118.1"/>
    <property type="molecule type" value="Genomic_DNA"/>
</dbReference>
<accession>A0A8S1L2H4</accession>
<sequence length="143" mass="17501">MRNINQFQEKENFYSSRSLYNFFKPQINKIFDIKLREPPILKNKSKSKTKVFQMSDQDKKKIEYLIQIGLSDNTDEIQNPYFNFIYNVEIPDQIIRKWRIRRICFEKDKFLIDVFQGQYMKEYGQKNANFERFLYPQVIGTQK</sequence>
<evidence type="ECO:0000313" key="1">
    <source>
        <dbReference type="EMBL" id="CAD8062118.1"/>
    </source>
</evidence>
<protein>
    <submittedName>
        <fullName evidence="1">Uncharacterized protein</fullName>
    </submittedName>
</protein>
<organism evidence="1 2">
    <name type="scientific">Paramecium sonneborni</name>
    <dbReference type="NCBI Taxonomy" id="65129"/>
    <lineage>
        <taxon>Eukaryota</taxon>
        <taxon>Sar</taxon>
        <taxon>Alveolata</taxon>
        <taxon>Ciliophora</taxon>
        <taxon>Intramacronucleata</taxon>
        <taxon>Oligohymenophorea</taxon>
        <taxon>Peniculida</taxon>
        <taxon>Parameciidae</taxon>
        <taxon>Paramecium</taxon>
    </lineage>
</organism>
<dbReference type="Proteomes" id="UP000692954">
    <property type="component" value="Unassembled WGS sequence"/>
</dbReference>
<evidence type="ECO:0000313" key="2">
    <source>
        <dbReference type="Proteomes" id="UP000692954"/>
    </source>
</evidence>
<name>A0A8S1L2H4_9CILI</name>
<proteinExistence type="predicted"/>
<dbReference type="AlphaFoldDB" id="A0A8S1L2H4"/>
<reference evidence="1" key="1">
    <citation type="submission" date="2021-01" db="EMBL/GenBank/DDBJ databases">
        <authorList>
            <consortium name="Genoscope - CEA"/>
            <person name="William W."/>
        </authorList>
    </citation>
    <scope>NUCLEOTIDE SEQUENCE</scope>
</reference>
<gene>
    <name evidence="1" type="ORF">PSON_ATCC_30995.1.T0160155</name>
</gene>
<keyword evidence="2" id="KW-1185">Reference proteome</keyword>